<gene>
    <name evidence="2" type="ORF">KGQ19_20245</name>
</gene>
<feature type="region of interest" description="Disordered" evidence="1">
    <location>
        <begin position="72"/>
        <end position="117"/>
    </location>
</feature>
<feature type="compositionally biased region" description="Basic and acidic residues" evidence="1">
    <location>
        <begin position="74"/>
        <end position="90"/>
    </location>
</feature>
<keyword evidence="3" id="KW-1185">Reference proteome</keyword>
<evidence type="ECO:0000313" key="2">
    <source>
        <dbReference type="EMBL" id="MBS2549200.1"/>
    </source>
</evidence>
<sequence>MDAIVDQGSESARGSRDWKNWFAAYDDPESPLVKRLATVQQGIRRALDEAPSGVIKVLSLCAGEGRDLIPVLADHPRRASDRAGRHRDLDPPPARSGRHPENPRLVRRSGLLRSVGI</sequence>
<evidence type="ECO:0000313" key="3">
    <source>
        <dbReference type="Proteomes" id="UP000730482"/>
    </source>
</evidence>
<name>A0ABS5KT32_9ACTN</name>
<feature type="compositionally biased region" description="Low complexity" evidence="1">
    <location>
        <begin position="108"/>
        <end position="117"/>
    </location>
</feature>
<protein>
    <recommendedName>
        <fullName evidence="4">Methyltransferase</fullName>
    </recommendedName>
</protein>
<organism evidence="2 3">
    <name type="scientific">Catenulispora pinistramenti</name>
    <dbReference type="NCBI Taxonomy" id="2705254"/>
    <lineage>
        <taxon>Bacteria</taxon>
        <taxon>Bacillati</taxon>
        <taxon>Actinomycetota</taxon>
        <taxon>Actinomycetes</taxon>
        <taxon>Catenulisporales</taxon>
        <taxon>Catenulisporaceae</taxon>
        <taxon>Catenulispora</taxon>
    </lineage>
</organism>
<reference evidence="2 3" key="1">
    <citation type="submission" date="2020-02" db="EMBL/GenBank/DDBJ databases">
        <title>Acidophilic actinobacteria isolated from forest soil.</title>
        <authorList>
            <person name="Golinska P."/>
        </authorList>
    </citation>
    <scope>NUCLEOTIDE SEQUENCE [LARGE SCALE GENOMIC DNA]</scope>
    <source>
        <strain evidence="2 3">NL8</strain>
    </source>
</reference>
<comment type="caution">
    <text evidence="2">The sequence shown here is derived from an EMBL/GenBank/DDBJ whole genome shotgun (WGS) entry which is preliminary data.</text>
</comment>
<dbReference type="EMBL" id="JAAFYZ010000066">
    <property type="protein sequence ID" value="MBS2549200.1"/>
    <property type="molecule type" value="Genomic_DNA"/>
</dbReference>
<evidence type="ECO:0000256" key="1">
    <source>
        <dbReference type="SAM" id="MobiDB-lite"/>
    </source>
</evidence>
<proteinExistence type="predicted"/>
<dbReference type="RefSeq" id="WP_212010765.1">
    <property type="nucleotide sequence ID" value="NZ_JAAFYZ010000066.1"/>
</dbReference>
<accession>A0ABS5KT32</accession>
<evidence type="ECO:0008006" key="4">
    <source>
        <dbReference type="Google" id="ProtNLM"/>
    </source>
</evidence>
<dbReference type="Proteomes" id="UP000730482">
    <property type="component" value="Unassembled WGS sequence"/>
</dbReference>